<keyword evidence="3" id="KW-1185">Reference proteome</keyword>
<reference evidence="3" key="1">
    <citation type="journal article" date="2021" name="Science">
        <title>Hunting the eagle killer: A cyanobacterial neurotoxin causes vacuolar myelinopathy.</title>
        <authorList>
            <person name="Breinlinger S."/>
            <person name="Phillips T.J."/>
            <person name="Haram B.N."/>
            <person name="Mares J."/>
            <person name="Martinez Yerena J.A."/>
            <person name="Hrouzek P."/>
            <person name="Sobotka R."/>
            <person name="Henderson W.M."/>
            <person name="Schmieder P."/>
            <person name="Williams S.M."/>
            <person name="Lauderdale J.D."/>
            <person name="Wilde H.D."/>
            <person name="Gerrin W."/>
            <person name="Kust A."/>
            <person name="Washington J.W."/>
            <person name="Wagner C."/>
            <person name="Geier B."/>
            <person name="Liebeke M."/>
            <person name="Enke H."/>
            <person name="Niedermeyer T.H.J."/>
            <person name="Wilde S.B."/>
        </authorList>
    </citation>
    <scope>NUCLEOTIDE SEQUENCE [LARGE SCALE GENOMIC DNA]</scope>
    <source>
        <strain evidence="3">Thurmond2011</strain>
    </source>
</reference>
<dbReference type="SUPFAM" id="SSF51905">
    <property type="entry name" value="FAD/NAD(P)-binding domain"/>
    <property type="match status" value="1"/>
</dbReference>
<dbReference type="GO" id="GO:0004497">
    <property type="term" value="F:monooxygenase activity"/>
    <property type="evidence" value="ECO:0007669"/>
    <property type="project" value="InterPro"/>
</dbReference>
<organism evidence="2 3">
    <name type="scientific">Aetokthonos hydrillicola Thurmond2011</name>
    <dbReference type="NCBI Taxonomy" id="2712845"/>
    <lineage>
        <taxon>Bacteria</taxon>
        <taxon>Bacillati</taxon>
        <taxon>Cyanobacteriota</taxon>
        <taxon>Cyanophyceae</taxon>
        <taxon>Nostocales</taxon>
        <taxon>Hapalosiphonaceae</taxon>
        <taxon>Aetokthonos</taxon>
    </lineage>
</organism>
<dbReference type="Gene3D" id="3.50.50.60">
    <property type="entry name" value="FAD/NAD(P)-binding domain"/>
    <property type="match status" value="1"/>
</dbReference>
<dbReference type="InterPro" id="IPR036188">
    <property type="entry name" value="FAD/NAD-bd_sf"/>
</dbReference>
<name>A0AAP5I1G4_9CYAN</name>
<gene>
    <name evidence="2" type="ORF">G7B40_000590</name>
</gene>
<evidence type="ECO:0000256" key="1">
    <source>
        <dbReference type="ARBA" id="ARBA00038396"/>
    </source>
</evidence>
<dbReference type="InterPro" id="IPR050816">
    <property type="entry name" value="Flavin-dep_Halogenase_NPB"/>
</dbReference>
<dbReference type="InterPro" id="IPR006905">
    <property type="entry name" value="Flavin_halogenase"/>
</dbReference>
<evidence type="ECO:0000313" key="3">
    <source>
        <dbReference type="Proteomes" id="UP000667802"/>
    </source>
</evidence>
<sequence length="575" mass="66619">MTMPELSVLILEKTSGEVPVSPYKVGESLDETSNFYLSNILQLESYLQEHQLHKLGLRWFFGGGNLPLETRPEIGPPEFPSIRARHVDRKALENHLVQLNKESGVAHFTGVLVKDILLSEDDSPHEVLYTQQGGNHFTVKCRWLVDATGRRRYLQSKLNLTQPSGHRANAVWWQLEGKHSLDKMADDADWLSRNNHQRWFSTNHLMGDGYWVWVIPLITGNTSIGIVAAEEMHPLSKHSNYQSAMKWLEEHEPHFAKFIQTSTAQNFLAVKDFCYHSQQVFSEKRWSCVGDSAIFTDPFYSPGVVMLAYSNCLTVKMIELDHQNQLTAEIVQQFNNLLLRDIGHNYLQIYQDNYPVFGSFNVMSIKLFWDAVYIWFFPGALFFQQHFTNLEVLSNFSRIAQRYLALNQRVQKLFQDWGQAIKSQNFPCFLAYDISYKPTCLGKPRANGKRFFFDIFKEAHFSLVEKKDTQQYLADLEVQMQELEIWAQVIFRHALNQVMPERLSQFPEPFWVNVWAIGLNPEKWEEDRLFQPETEPQVDLRNYILAELPDDHYPPGAEPVTTSSVDNPAYVAAVN</sequence>
<dbReference type="PANTHER" id="PTHR43747">
    <property type="entry name" value="FAD-BINDING PROTEIN"/>
    <property type="match status" value="1"/>
</dbReference>
<comment type="similarity">
    <text evidence="1">Belongs to the flavin-dependent halogenase family. Bacterial tryptophan halogenase subfamily.</text>
</comment>
<comment type="caution">
    <text evidence="2">The sequence shown here is derived from an EMBL/GenBank/DDBJ whole genome shotgun (WGS) entry which is preliminary data.</text>
</comment>
<evidence type="ECO:0000313" key="2">
    <source>
        <dbReference type="EMBL" id="MDR9893084.1"/>
    </source>
</evidence>
<dbReference type="Pfam" id="PF04820">
    <property type="entry name" value="Trp_halogenase"/>
    <property type="match status" value="1"/>
</dbReference>
<dbReference type="Proteomes" id="UP000667802">
    <property type="component" value="Unassembled WGS sequence"/>
</dbReference>
<dbReference type="PANTHER" id="PTHR43747:SF1">
    <property type="entry name" value="SLR1998 PROTEIN"/>
    <property type="match status" value="1"/>
</dbReference>
<proteinExistence type="inferred from homology"/>
<protein>
    <submittedName>
        <fullName evidence="2">Tryptophan 7-halogenase</fullName>
    </submittedName>
</protein>
<dbReference type="EMBL" id="JAALHA020000001">
    <property type="protein sequence ID" value="MDR9893084.1"/>
    <property type="molecule type" value="Genomic_DNA"/>
</dbReference>
<accession>A0AAP5I1G4</accession>
<dbReference type="AlphaFoldDB" id="A0AAP5I1G4"/>